<dbReference type="EMBL" id="MU865454">
    <property type="protein sequence ID" value="KAK4222792.1"/>
    <property type="molecule type" value="Genomic_DNA"/>
</dbReference>
<dbReference type="AlphaFoldDB" id="A0AAN6YTW5"/>
<dbReference type="GO" id="GO:0008270">
    <property type="term" value="F:zinc ion binding"/>
    <property type="evidence" value="ECO:0007669"/>
    <property type="project" value="InterPro"/>
</dbReference>
<feature type="region of interest" description="Disordered" evidence="2">
    <location>
        <begin position="1"/>
        <end position="37"/>
    </location>
</feature>
<feature type="compositionally biased region" description="Basic and acidic residues" evidence="2">
    <location>
        <begin position="247"/>
        <end position="260"/>
    </location>
</feature>
<accession>A0AAN6YTW5</accession>
<comment type="caution">
    <text evidence="4">The sequence shown here is derived from an EMBL/GenBank/DDBJ whole genome shotgun (WGS) entry which is preliminary data.</text>
</comment>
<evidence type="ECO:0000256" key="2">
    <source>
        <dbReference type="SAM" id="MobiDB-lite"/>
    </source>
</evidence>
<dbReference type="PANTHER" id="PTHR35392">
    <property type="entry name" value="ZN(II)2CYS6 TRANSCRIPTION FACTOR (EUROFUNG)-RELATED-RELATED"/>
    <property type="match status" value="1"/>
</dbReference>
<feature type="compositionally biased region" description="Low complexity" evidence="2">
    <location>
        <begin position="12"/>
        <end position="23"/>
    </location>
</feature>
<feature type="region of interest" description="Disordered" evidence="2">
    <location>
        <begin position="207"/>
        <end position="277"/>
    </location>
</feature>
<reference evidence="4" key="2">
    <citation type="submission" date="2023-05" db="EMBL/GenBank/DDBJ databases">
        <authorList>
            <consortium name="Lawrence Berkeley National Laboratory"/>
            <person name="Steindorff A."/>
            <person name="Hensen N."/>
            <person name="Bonometti L."/>
            <person name="Westerberg I."/>
            <person name="Brannstrom I.O."/>
            <person name="Guillou S."/>
            <person name="Cros-Aarteil S."/>
            <person name="Calhoun S."/>
            <person name="Haridas S."/>
            <person name="Kuo A."/>
            <person name="Mondo S."/>
            <person name="Pangilinan J."/>
            <person name="Riley R."/>
            <person name="Labutti K."/>
            <person name="Andreopoulos B."/>
            <person name="Lipzen A."/>
            <person name="Chen C."/>
            <person name="Yanf M."/>
            <person name="Daum C."/>
            <person name="Ng V."/>
            <person name="Clum A."/>
            <person name="Ohm R."/>
            <person name="Martin F."/>
            <person name="Silar P."/>
            <person name="Natvig D."/>
            <person name="Lalanne C."/>
            <person name="Gautier V."/>
            <person name="Ament-Velasquez S.L."/>
            <person name="Kruys A."/>
            <person name="Hutchinson M.I."/>
            <person name="Powell A.J."/>
            <person name="Barry K."/>
            <person name="Miller A.N."/>
            <person name="Grigoriev I.V."/>
            <person name="Debuchy R."/>
            <person name="Gladieux P."/>
            <person name="Thoren M.H."/>
            <person name="Johannesson H."/>
        </authorList>
    </citation>
    <scope>NUCLEOTIDE SEQUENCE</scope>
    <source>
        <strain evidence="4">CBS 990.96</strain>
    </source>
</reference>
<gene>
    <name evidence="4" type="ORF">QBC38DRAFT_66960</name>
</gene>
<keyword evidence="5" id="KW-1185">Reference proteome</keyword>
<reference evidence="4" key="1">
    <citation type="journal article" date="2023" name="Mol. Phylogenet. Evol.">
        <title>Genome-scale phylogeny and comparative genomics of the fungal order Sordariales.</title>
        <authorList>
            <person name="Hensen N."/>
            <person name="Bonometti L."/>
            <person name="Westerberg I."/>
            <person name="Brannstrom I.O."/>
            <person name="Guillou S."/>
            <person name="Cros-Aarteil S."/>
            <person name="Calhoun S."/>
            <person name="Haridas S."/>
            <person name="Kuo A."/>
            <person name="Mondo S."/>
            <person name="Pangilinan J."/>
            <person name="Riley R."/>
            <person name="LaButti K."/>
            <person name="Andreopoulos B."/>
            <person name="Lipzen A."/>
            <person name="Chen C."/>
            <person name="Yan M."/>
            <person name="Daum C."/>
            <person name="Ng V."/>
            <person name="Clum A."/>
            <person name="Steindorff A."/>
            <person name="Ohm R.A."/>
            <person name="Martin F."/>
            <person name="Silar P."/>
            <person name="Natvig D.O."/>
            <person name="Lalanne C."/>
            <person name="Gautier V."/>
            <person name="Ament-Velasquez S.L."/>
            <person name="Kruys A."/>
            <person name="Hutchinson M.I."/>
            <person name="Powell A.J."/>
            <person name="Barry K."/>
            <person name="Miller A.N."/>
            <person name="Grigoriev I.V."/>
            <person name="Debuchy R."/>
            <person name="Gladieux P."/>
            <person name="Hiltunen Thoren M."/>
            <person name="Johannesson H."/>
        </authorList>
    </citation>
    <scope>NUCLEOTIDE SEQUENCE</scope>
    <source>
        <strain evidence="4">CBS 990.96</strain>
    </source>
</reference>
<sequence>METSTSTRDDLPSPTAASTPSSPSRRRRSESIAETNMIAASDLPGAELWPRSSVSSFSNFLATGDDASQWINTVEPWIFQNIVIEGGNVESAHVWYDPVGRESDFERWPRFEMERVTGQDSKNCSISSESRVMELTHENIGASQTGIAAEVSVSHSPDWTSTTESSPWVITTPDSTHNSAASDSKELIERLNDQVEEDVEVDDEWTAVGRTNPTESVPSGPILGPSRVWTLPPRIRRKRKSKVIGKPADDSRKRAERSETAKPAPRRRGAYTDETKKANTALTRQLKSCIRCRMNRGRCDPDPLNTSGPCLTCRQMTGPTLCKMPCYRYIVTDAHLYREQAAPYQLFSRRWQSMDIIDLPASHWESDKIRTISVTPSYVNAPFQFEVRMFRPVEGDRLEDEWTRPDGTRGRVRMPNYAVADMHKTAREMKAFIDQSIVTFINATVGGLHVDQLLWDTYMMAFRHIRDAKTKEEQSLLSNTFRLWTVCRLSSNPSRICSDDKLDCTPVEDPYSPHHNAVPMPLFMTAQFECINYTTFLRPWSKAVLKQLNDLVLAKKREYWFTIYLSMFVLLHSCAMMTKRDEESATQWNLKTRYANPESIRAHHSGAQTMLAHFHFINKGVLPFSLPHTDAGRKELAKAADLTDEQVEFVRRTSNLVRDPARATEMKRQRDNYEVGSDLYWVSMLYDSEWKPQEND</sequence>
<dbReference type="PANTHER" id="PTHR35392:SF3">
    <property type="entry name" value="ZN(2)-C6 FUNGAL-TYPE DOMAIN-CONTAINING PROTEIN"/>
    <property type="match status" value="1"/>
</dbReference>
<keyword evidence="1" id="KW-0539">Nucleus</keyword>
<feature type="compositionally biased region" description="Polar residues" evidence="2">
    <location>
        <begin position="156"/>
        <end position="182"/>
    </location>
</feature>
<feature type="domain" description="Zn(2)-C6 fungal-type" evidence="3">
    <location>
        <begin position="288"/>
        <end position="322"/>
    </location>
</feature>
<feature type="compositionally biased region" description="Basic residues" evidence="2">
    <location>
        <begin position="234"/>
        <end position="243"/>
    </location>
</feature>
<dbReference type="Proteomes" id="UP001301958">
    <property type="component" value="Unassembled WGS sequence"/>
</dbReference>
<proteinExistence type="predicted"/>
<dbReference type="GO" id="GO:0000981">
    <property type="term" value="F:DNA-binding transcription factor activity, RNA polymerase II-specific"/>
    <property type="evidence" value="ECO:0007669"/>
    <property type="project" value="InterPro"/>
</dbReference>
<organism evidence="4 5">
    <name type="scientific">Podospora fimiseda</name>
    <dbReference type="NCBI Taxonomy" id="252190"/>
    <lineage>
        <taxon>Eukaryota</taxon>
        <taxon>Fungi</taxon>
        <taxon>Dikarya</taxon>
        <taxon>Ascomycota</taxon>
        <taxon>Pezizomycotina</taxon>
        <taxon>Sordariomycetes</taxon>
        <taxon>Sordariomycetidae</taxon>
        <taxon>Sordariales</taxon>
        <taxon>Podosporaceae</taxon>
        <taxon>Podospora</taxon>
    </lineage>
</organism>
<feature type="region of interest" description="Disordered" evidence="2">
    <location>
        <begin position="156"/>
        <end position="183"/>
    </location>
</feature>
<evidence type="ECO:0000313" key="4">
    <source>
        <dbReference type="EMBL" id="KAK4222792.1"/>
    </source>
</evidence>
<evidence type="ECO:0000259" key="3">
    <source>
        <dbReference type="PROSITE" id="PS00463"/>
    </source>
</evidence>
<dbReference type="InterPro" id="IPR001138">
    <property type="entry name" value="Zn2Cys6_DnaBD"/>
</dbReference>
<name>A0AAN6YTW5_9PEZI</name>
<dbReference type="PROSITE" id="PS00463">
    <property type="entry name" value="ZN2_CY6_FUNGAL_1"/>
    <property type="match status" value="1"/>
</dbReference>
<evidence type="ECO:0000256" key="1">
    <source>
        <dbReference type="ARBA" id="ARBA00023242"/>
    </source>
</evidence>
<protein>
    <recommendedName>
        <fullName evidence="3">Zn(2)-C6 fungal-type domain-containing protein</fullName>
    </recommendedName>
</protein>
<dbReference type="InterPro" id="IPR052973">
    <property type="entry name" value="Fungal_sec-metab_reg_TF"/>
</dbReference>
<evidence type="ECO:0000313" key="5">
    <source>
        <dbReference type="Proteomes" id="UP001301958"/>
    </source>
</evidence>